<dbReference type="Gene3D" id="3.30.420.40">
    <property type="match status" value="2"/>
</dbReference>
<accession>A0A6I6EP09</accession>
<dbReference type="EMBL" id="CP046522">
    <property type="protein sequence ID" value="QGU94173.1"/>
    <property type="molecule type" value="Genomic_DNA"/>
</dbReference>
<gene>
    <name evidence="2" type="primary">tsaB</name>
    <name evidence="2" type="ORF">GOM49_02610</name>
</gene>
<dbReference type="CDD" id="cd24032">
    <property type="entry name" value="ASKHA_NBD_TsaB"/>
    <property type="match status" value="1"/>
</dbReference>
<organism evidence="2 3">
    <name type="scientific">Clostridium bovifaecis</name>
    <dbReference type="NCBI Taxonomy" id="2184719"/>
    <lineage>
        <taxon>Bacteria</taxon>
        <taxon>Bacillati</taxon>
        <taxon>Bacillota</taxon>
        <taxon>Clostridia</taxon>
        <taxon>Eubacteriales</taxon>
        <taxon>Clostridiaceae</taxon>
        <taxon>Clostridium</taxon>
    </lineage>
</organism>
<protein>
    <submittedName>
        <fullName evidence="2">tRNA (Adenosine(37)-N6)-threonylcarbamoyltransferase complex dimerization subunit type 1 TsaB</fullName>
    </submittedName>
</protein>
<feature type="domain" description="Gcp-like" evidence="1">
    <location>
        <begin position="23"/>
        <end position="227"/>
    </location>
</feature>
<dbReference type="GO" id="GO:0005829">
    <property type="term" value="C:cytosol"/>
    <property type="evidence" value="ECO:0007669"/>
    <property type="project" value="TreeGrafter"/>
</dbReference>
<dbReference type="Proteomes" id="UP000422764">
    <property type="component" value="Chromosome"/>
</dbReference>
<evidence type="ECO:0000313" key="3">
    <source>
        <dbReference type="Proteomes" id="UP000422764"/>
    </source>
</evidence>
<dbReference type="AlphaFoldDB" id="A0A6I6EP09"/>
<evidence type="ECO:0000259" key="1">
    <source>
        <dbReference type="Pfam" id="PF00814"/>
    </source>
</evidence>
<name>A0A6I6EP09_9CLOT</name>
<dbReference type="InterPro" id="IPR043129">
    <property type="entry name" value="ATPase_NBD"/>
</dbReference>
<keyword evidence="3" id="KW-1185">Reference proteome</keyword>
<dbReference type="SUPFAM" id="SSF53067">
    <property type="entry name" value="Actin-like ATPase domain"/>
    <property type="match status" value="2"/>
</dbReference>
<sequence>MKVLSIDSSTATAACAVIEDGKLLGEMVLNDKKQHSVILMPIIDSLMNNLKLDIKDIDAFVVSSGPGSFTGLRIGMATAKGLAQANNKPFIGISTLDALAFNLAYTSGIICPILDALRDNVYTALYSFNKGSLERISDYMAVHIDELIPLIKEKAPNSVAFIGDAVSKFSEKLEKSFDSVYFAPAHLNLARASSLGELGLVRLEEGHQDNLLTFSPIYIRKSQAEREYENKTGVSINE</sequence>
<dbReference type="PANTHER" id="PTHR11735:SF11">
    <property type="entry name" value="TRNA THREONYLCARBAMOYLADENOSINE BIOSYNTHESIS PROTEIN TSAB"/>
    <property type="match status" value="1"/>
</dbReference>
<dbReference type="GO" id="GO:0002949">
    <property type="term" value="P:tRNA threonylcarbamoyladenosine modification"/>
    <property type="evidence" value="ECO:0007669"/>
    <property type="project" value="InterPro"/>
</dbReference>
<dbReference type="NCBIfam" id="TIGR03725">
    <property type="entry name" value="T6A_YeaZ"/>
    <property type="match status" value="1"/>
</dbReference>
<dbReference type="Pfam" id="PF00814">
    <property type="entry name" value="TsaD"/>
    <property type="match status" value="1"/>
</dbReference>
<keyword evidence="2" id="KW-0808">Transferase</keyword>
<dbReference type="GO" id="GO:0016740">
    <property type="term" value="F:transferase activity"/>
    <property type="evidence" value="ECO:0007669"/>
    <property type="project" value="UniProtKB-KW"/>
</dbReference>
<dbReference type="InterPro" id="IPR000905">
    <property type="entry name" value="Gcp-like_dom"/>
</dbReference>
<reference evidence="2 3" key="1">
    <citation type="submission" date="2019-12" db="EMBL/GenBank/DDBJ databases">
        <title>Genome sequenceing of Clostridium bovifaecis.</title>
        <authorList>
            <person name="Yao Y."/>
        </authorList>
    </citation>
    <scope>NUCLEOTIDE SEQUENCE [LARGE SCALE GENOMIC DNA]</scope>
    <source>
        <strain evidence="2 3">BXX</strain>
    </source>
</reference>
<dbReference type="InterPro" id="IPR022496">
    <property type="entry name" value="T6A_TsaB"/>
</dbReference>
<dbReference type="PANTHER" id="PTHR11735">
    <property type="entry name" value="TRNA N6-ADENOSINE THREONYLCARBAMOYLTRANSFERASE"/>
    <property type="match status" value="1"/>
</dbReference>
<proteinExistence type="predicted"/>
<evidence type="ECO:0000313" key="2">
    <source>
        <dbReference type="EMBL" id="QGU94173.1"/>
    </source>
</evidence>